<dbReference type="GO" id="GO:0003677">
    <property type="term" value="F:DNA binding"/>
    <property type="evidence" value="ECO:0007669"/>
    <property type="project" value="UniProtKB-UniRule"/>
</dbReference>
<gene>
    <name evidence="6" type="ORF">DES53_104250</name>
</gene>
<sequence length="192" mass="20849">MPLQKVSREDVVRRLLGVFRQHGYEGASLTMIAKDVGLQKASLYHLFPGGKEEMAQAVLDGVSDSLERKILAPLRGAGTPVQRLKDMTDRVCAFYGQGSHSCIFDTLSLGGGDNPFLKGIGKAMNAWARALAGLAREHGATGAVARERAERVLVTIQGTLVLARCMEDPKVFIRGLQTLPEILLPPKRQTRG</sequence>
<evidence type="ECO:0000256" key="3">
    <source>
        <dbReference type="ARBA" id="ARBA00023163"/>
    </source>
</evidence>
<dbReference type="EMBL" id="QNRR01000004">
    <property type="protein sequence ID" value="RBP44430.1"/>
    <property type="molecule type" value="Genomic_DNA"/>
</dbReference>
<keyword evidence="2 4" id="KW-0238">DNA-binding</keyword>
<dbReference type="RefSeq" id="WP_113958836.1">
    <property type="nucleotide sequence ID" value="NZ_QNRR01000004.1"/>
</dbReference>
<keyword evidence="3" id="KW-0804">Transcription</keyword>
<dbReference type="SUPFAM" id="SSF48498">
    <property type="entry name" value="Tetracyclin repressor-like, C-terminal domain"/>
    <property type="match status" value="1"/>
</dbReference>
<dbReference type="Gene3D" id="1.10.357.10">
    <property type="entry name" value="Tetracycline Repressor, domain 2"/>
    <property type="match status" value="1"/>
</dbReference>
<dbReference type="Pfam" id="PF00440">
    <property type="entry name" value="TetR_N"/>
    <property type="match status" value="1"/>
</dbReference>
<dbReference type="InterPro" id="IPR001647">
    <property type="entry name" value="HTH_TetR"/>
</dbReference>
<feature type="DNA-binding region" description="H-T-H motif" evidence="4">
    <location>
        <begin position="28"/>
        <end position="47"/>
    </location>
</feature>
<feature type="domain" description="HTH tetR-type" evidence="5">
    <location>
        <begin position="5"/>
        <end position="65"/>
    </location>
</feature>
<comment type="caution">
    <text evidence="6">The sequence shown here is derived from an EMBL/GenBank/DDBJ whole genome shotgun (WGS) entry which is preliminary data.</text>
</comment>
<dbReference type="AlphaFoldDB" id="A0A366HPP0"/>
<dbReference type="PANTHER" id="PTHR47506">
    <property type="entry name" value="TRANSCRIPTIONAL REGULATORY PROTEIN"/>
    <property type="match status" value="1"/>
</dbReference>
<evidence type="ECO:0000256" key="2">
    <source>
        <dbReference type="ARBA" id="ARBA00023125"/>
    </source>
</evidence>
<accession>A0A366HPP0</accession>
<reference evidence="6 7" key="1">
    <citation type="submission" date="2018-06" db="EMBL/GenBank/DDBJ databases">
        <title>Genomic Encyclopedia of Type Strains, Phase IV (KMG-IV): sequencing the most valuable type-strain genomes for metagenomic binning, comparative biology and taxonomic classification.</title>
        <authorList>
            <person name="Goeker M."/>
        </authorList>
    </citation>
    <scope>NUCLEOTIDE SEQUENCE [LARGE SCALE GENOMIC DNA]</scope>
    <source>
        <strain evidence="6 7">DSM 25532</strain>
    </source>
</reference>
<evidence type="ECO:0000259" key="5">
    <source>
        <dbReference type="PROSITE" id="PS50977"/>
    </source>
</evidence>
<evidence type="ECO:0000313" key="6">
    <source>
        <dbReference type="EMBL" id="RBP44430.1"/>
    </source>
</evidence>
<proteinExistence type="predicted"/>
<evidence type="ECO:0000256" key="1">
    <source>
        <dbReference type="ARBA" id="ARBA00023015"/>
    </source>
</evidence>
<dbReference type="Proteomes" id="UP000253426">
    <property type="component" value="Unassembled WGS sequence"/>
</dbReference>
<dbReference type="OrthoDB" id="9814200at2"/>
<evidence type="ECO:0000256" key="4">
    <source>
        <dbReference type="PROSITE-ProRule" id="PRU00335"/>
    </source>
</evidence>
<keyword evidence="7" id="KW-1185">Reference proteome</keyword>
<dbReference type="PROSITE" id="PS50977">
    <property type="entry name" value="HTH_TETR_2"/>
    <property type="match status" value="1"/>
</dbReference>
<evidence type="ECO:0000313" key="7">
    <source>
        <dbReference type="Proteomes" id="UP000253426"/>
    </source>
</evidence>
<dbReference type="InterPro" id="IPR036271">
    <property type="entry name" value="Tet_transcr_reg_TetR-rel_C_sf"/>
</dbReference>
<keyword evidence="1" id="KW-0805">Transcription regulation</keyword>
<dbReference type="SUPFAM" id="SSF46689">
    <property type="entry name" value="Homeodomain-like"/>
    <property type="match status" value="1"/>
</dbReference>
<protein>
    <submittedName>
        <fullName evidence="6">TetR family transcriptional regulator</fullName>
    </submittedName>
</protein>
<organism evidence="6 7">
    <name type="scientific">Roseimicrobium gellanilyticum</name>
    <dbReference type="NCBI Taxonomy" id="748857"/>
    <lineage>
        <taxon>Bacteria</taxon>
        <taxon>Pseudomonadati</taxon>
        <taxon>Verrucomicrobiota</taxon>
        <taxon>Verrucomicrobiia</taxon>
        <taxon>Verrucomicrobiales</taxon>
        <taxon>Verrucomicrobiaceae</taxon>
        <taxon>Roseimicrobium</taxon>
    </lineage>
</organism>
<dbReference type="InterPro" id="IPR009057">
    <property type="entry name" value="Homeodomain-like_sf"/>
</dbReference>
<name>A0A366HPP0_9BACT</name>
<dbReference type="PANTHER" id="PTHR47506:SF1">
    <property type="entry name" value="HTH-TYPE TRANSCRIPTIONAL REGULATOR YJDC"/>
    <property type="match status" value="1"/>
</dbReference>